<evidence type="ECO:0000313" key="11">
    <source>
        <dbReference type="EMBL" id="KGK36437.1"/>
    </source>
</evidence>
<dbReference type="GO" id="GO:0000932">
    <property type="term" value="C:P-body"/>
    <property type="evidence" value="ECO:0007669"/>
    <property type="project" value="TreeGrafter"/>
</dbReference>
<dbReference type="Pfam" id="PF13423">
    <property type="entry name" value="UCH_1"/>
    <property type="match status" value="1"/>
</dbReference>
<dbReference type="PANTHER" id="PTHR15728:SF0">
    <property type="entry name" value="PAN2-PAN3 DEADENYLATION COMPLEX CATALYTIC SUBUNIT PAN2"/>
    <property type="match status" value="1"/>
</dbReference>
<dbReference type="InterPro" id="IPR028889">
    <property type="entry name" value="USP"/>
</dbReference>
<dbReference type="InterPro" id="IPR028881">
    <property type="entry name" value="PAN2_UCH_dom"/>
</dbReference>
<dbReference type="InterPro" id="IPR038765">
    <property type="entry name" value="Papain-like_cys_pep_sf"/>
</dbReference>
<reference evidence="12" key="1">
    <citation type="journal article" date="2014" name="Microb. Cell Fact.">
        <title>Exploiting Issatchenkia orientalis SD108 for succinic acid production.</title>
        <authorList>
            <person name="Xiao H."/>
            <person name="Shao Z."/>
            <person name="Jiang Y."/>
            <person name="Dole S."/>
            <person name="Zhao H."/>
        </authorList>
    </citation>
    <scope>NUCLEOTIDE SEQUENCE [LARGE SCALE GENOMIC DNA]</scope>
    <source>
        <strain evidence="12">SD108</strain>
    </source>
</reference>
<comment type="caution">
    <text evidence="11">The sequence shown here is derived from an EMBL/GenBank/DDBJ whole genome shotgun (WGS) entry which is preliminary data.</text>
</comment>
<keyword evidence="7" id="KW-0479">Metal-binding</keyword>
<keyword evidence="9" id="KW-0269">Exonuclease</keyword>
<feature type="domain" description="USP" evidence="10">
    <location>
        <begin position="443"/>
        <end position="775"/>
    </location>
</feature>
<evidence type="ECO:0000256" key="4">
    <source>
        <dbReference type="ARBA" id="ARBA00022574"/>
    </source>
</evidence>
<accession>A0A099NWY3</accession>
<organism evidence="11 12">
    <name type="scientific">Pichia kudriavzevii</name>
    <name type="common">Yeast</name>
    <name type="synonym">Issatchenkia orientalis</name>
    <dbReference type="NCBI Taxonomy" id="4909"/>
    <lineage>
        <taxon>Eukaryota</taxon>
        <taxon>Fungi</taxon>
        <taxon>Dikarya</taxon>
        <taxon>Ascomycota</taxon>
        <taxon>Saccharomycotina</taxon>
        <taxon>Pichiomycetes</taxon>
        <taxon>Pichiales</taxon>
        <taxon>Pichiaceae</taxon>
        <taxon>Pichia</taxon>
    </lineage>
</organism>
<dbReference type="Pfam" id="PF20770">
    <property type="entry name" value="PAN2_N"/>
    <property type="match status" value="1"/>
</dbReference>
<dbReference type="SUPFAM" id="SSF50978">
    <property type="entry name" value="WD40 repeat-like"/>
    <property type="match status" value="1"/>
</dbReference>
<sequence length="1039" mass="117269">MYTSVKAHNEPILKIINHKKGVLSLSFGSIRLGTSEGVTLFNIHSEELKGLNTMSYTSNTQTELLVAGDKDATGSRIFKVDTVNHCISGSFHYPHTVVMMETNLKYIILGRSDGFIDIMDPKTHNILKTFKGHSSGISDISVKDNNLLTSGFSVKKEQFIPDTFVNSFDLKSLTTLPPIPFPAGAAKVFHHPTMPNVILISSSAGHMNFLDVKNPTRLSIYQAEISTYITAFDIATSGSFLAFVDGSHKLSLWSSKSNEPNSGFALFNSPLTYPTPVSEVIPAENHIVSPESPLSLVKVPPFHTPLLSAFPSDLVFKVGALPRQIDPEIQRSSEVVNGVVVARYNREKFGPRNLANKYTSISSLTKNGTVIPRFLSEKDDDSEIDDYEHAQNKIKEEAIANEIFSLKSTNNDVPNAYKQLSILYSKFGVDDFDFDIYNKTKYSGLEINSGNSFLNPILQLYRFIAPIFNHALLSLSEDVTMEPNLLVELGYLYDMMNKSNGKHCAASNFQIIFSQLEKAKQLGLTKDTSMSRDDFKQRRLIQTFNRFLLDRLALDECKLYGTEQPNRLNDICGVLTETNIFSNFCSLTHKRVAMYHSIDINTLPSLLTVPTTVTILNYMEASINKHAQQSITCENCAQIHPVNASLTINKLSHVVVLNIDLTNHQMNEIRYLTGWLVPNFYYALSPLGTPVLRTNTIGGTATDMKRYELIGYTAQITNRDNESHLVTYSKIRKNANDSGTWYLFNDFLSMEVTEEEVLQVAHWWKKPVVVVYKEVGIYDEFNPNIYMENLNKDILYRDQFVSGDRENKLIDYTLLSKDEEIKPGTLVALDAEFVELSPAEYEFNSDGSKTLVRPAKLSLARISVVRGEGKREGECFIDDYIATDEPVHDYKTAYSGITHGDLDPKVSNKSLVHLQVAYRRIWLLLNMGCVFIGHWLSSDFRMINIYIPPTQVRDTGKLFYLKKERRKLGLKFLAHHVLKKDVQMSNHNSIEDAVSSLLLYKEYLKLKESGQFDSVLSKIYLEGQFSNFKIPTEITLRKG</sequence>
<dbReference type="InterPro" id="IPR012337">
    <property type="entry name" value="RNaseH-like_sf"/>
</dbReference>
<gene>
    <name evidence="11" type="ORF">JL09_g4407</name>
</gene>
<evidence type="ECO:0000313" key="12">
    <source>
        <dbReference type="Proteomes" id="UP000029867"/>
    </source>
</evidence>
<evidence type="ECO:0000256" key="7">
    <source>
        <dbReference type="ARBA" id="ARBA00022723"/>
    </source>
</evidence>
<dbReference type="eggNOG" id="KOG1275">
    <property type="taxonomic scope" value="Eukaryota"/>
</dbReference>
<dbReference type="Proteomes" id="UP000029867">
    <property type="component" value="Unassembled WGS sequence"/>
</dbReference>
<dbReference type="Gene3D" id="3.30.420.10">
    <property type="entry name" value="Ribonuclease H-like superfamily/Ribonuclease H"/>
    <property type="match status" value="1"/>
</dbReference>
<dbReference type="InterPro" id="IPR050785">
    <property type="entry name" value="PAN2-PAN3_catalytic_subunit"/>
</dbReference>
<keyword evidence="8" id="KW-0378">Hydrolase</keyword>
<dbReference type="FunFam" id="3.30.420.10:FF:000028">
    <property type="entry name" value="PAN2-PAN3 deadenylation complex catalytic subunit PAN2"/>
    <property type="match status" value="1"/>
</dbReference>
<dbReference type="CDD" id="cd06143">
    <property type="entry name" value="PAN2_exo"/>
    <property type="match status" value="1"/>
</dbReference>
<evidence type="ECO:0000256" key="3">
    <source>
        <dbReference type="ARBA" id="ARBA00022490"/>
    </source>
</evidence>
<dbReference type="AlphaFoldDB" id="A0A099NWY3"/>
<dbReference type="GO" id="GO:0006397">
    <property type="term" value="P:mRNA processing"/>
    <property type="evidence" value="ECO:0007669"/>
    <property type="project" value="UniProtKB-KW"/>
</dbReference>
<dbReference type="SUPFAM" id="SSF54001">
    <property type="entry name" value="Cysteine proteinases"/>
    <property type="match status" value="1"/>
</dbReference>
<dbReference type="GO" id="GO:0046872">
    <property type="term" value="F:metal ion binding"/>
    <property type="evidence" value="ECO:0007669"/>
    <property type="project" value="UniProtKB-KW"/>
</dbReference>
<evidence type="ECO:0000256" key="1">
    <source>
        <dbReference type="ARBA" id="ARBA00001663"/>
    </source>
</evidence>
<comment type="subcellular location">
    <subcellularLocation>
        <location evidence="2">Cytoplasm</location>
    </subcellularLocation>
</comment>
<dbReference type="Gene3D" id="2.130.10.10">
    <property type="entry name" value="YVTN repeat-like/Quinoprotein amine dehydrogenase"/>
    <property type="match status" value="1"/>
</dbReference>
<evidence type="ECO:0000256" key="2">
    <source>
        <dbReference type="ARBA" id="ARBA00004496"/>
    </source>
</evidence>
<dbReference type="GO" id="GO:0000289">
    <property type="term" value="P:nuclear-transcribed mRNA poly(A) tail shortening"/>
    <property type="evidence" value="ECO:0007669"/>
    <property type="project" value="TreeGrafter"/>
</dbReference>
<dbReference type="SMART" id="SM00479">
    <property type="entry name" value="EXOIII"/>
    <property type="match status" value="1"/>
</dbReference>
<dbReference type="InterPro" id="IPR015943">
    <property type="entry name" value="WD40/YVTN_repeat-like_dom_sf"/>
</dbReference>
<dbReference type="PANTHER" id="PTHR15728">
    <property type="entry name" value="DEADENYLATION COMPLEX CATALYTIC SUBUNIT PAN2"/>
    <property type="match status" value="1"/>
</dbReference>
<dbReference type="HOGENOM" id="CLU_002369_1_0_1"/>
<protein>
    <recommendedName>
        <fullName evidence="10">USP domain-containing protein</fullName>
    </recommendedName>
</protein>
<keyword evidence="4" id="KW-0853">WD repeat</keyword>
<evidence type="ECO:0000259" key="10">
    <source>
        <dbReference type="PROSITE" id="PS50235"/>
    </source>
</evidence>
<name>A0A099NWY3_PICKU</name>
<evidence type="ECO:0000256" key="8">
    <source>
        <dbReference type="ARBA" id="ARBA00022801"/>
    </source>
</evidence>
<dbReference type="EMBL" id="JQFK01000070">
    <property type="protein sequence ID" value="KGK36437.1"/>
    <property type="molecule type" value="Genomic_DNA"/>
</dbReference>
<dbReference type="VEuPathDB" id="FungiDB:C5L36_0A00690"/>
<evidence type="ECO:0000256" key="9">
    <source>
        <dbReference type="ARBA" id="ARBA00022839"/>
    </source>
</evidence>
<evidence type="ECO:0000256" key="5">
    <source>
        <dbReference type="ARBA" id="ARBA00022664"/>
    </source>
</evidence>
<dbReference type="PROSITE" id="PS50235">
    <property type="entry name" value="USP_3"/>
    <property type="match status" value="1"/>
</dbReference>
<keyword evidence="3" id="KW-0963">Cytoplasm</keyword>
<dbReference type="InterPro" id="IPR036322">
    <property type="entry name" value="WD40_repeat_dom_sf"/>
</dbReference>
<dbReference type="InterPro" id="IPR013520">
    <property type="entry name" value="Ribonucl_H"/>
</dbReference>
<evidence type="ECO:0000256" key="6">
    <source>
        <dbReference type="ARBA" id="ARBA00022722"/>
    </source>
</evidence>
<dbReference type="GO" id="GO:0031251">
    <property type="term" value="C:PAN complex"/>
    <property type="evidence" value="ECO:0007669"/>
    <property type="project" value="TreeGrafter"/>
</dbReference>
<dbReference type="GO" id="GO:0004535">
    <property type="term" value="F:poly(A)-specific ribonuclease activity"/>
    <property type="evidence" value="ECO:0007669"/>
    <property type="project" value="UniProtKB-EC"/>
</dbReference>
<dbReference type="InterPro" id="IPR036397">
    <property type="entry name" value="RNaseH_sf"/>
</dbReference>
<keyword evidence="5" id="KW-0507">mRNA processing</keyword>
<proteinExistence type="predicted"/>
<dbReference type="InterPro" id="IPR048841">
    <property type="entry name" value="PAN2_N"/>
</dbReference>
<dbReference type="SUPFAM" id="SSF53098">
    <property type="entry name" value="Ribonuclease H-like"/>
    <property type="match status" value="1"/>
</dbReference>
<keyword evidence="6" id="KW-0540">Nuclease</keyword>
<dbReference type="Pfam" id="PF00929">
    <property type="entry name" value="RNase_T"/>
    <property type="match status" value="1"/>
</dbReference>
<comment type="catalytic activity">
    <reaction evidence="1">
        <text>Exonucleolytic cleavage of poly(A) to 5'-AMP.</text>
        <dbReference type="EC" id="3.1.13.4"/>
    </reaction>
</comment>
<dbReference type="GO" id="GO:0003676">
    <property type="term" value="F:nucleic acid binding"/>
    <property type="evidence" value="ECO:0007669"/>
    <property type="project" value="InterPro"/>
</dbReference>
<dbReference type="Gene3D" id="3.90.70.10">
    <property type="entry name" value="Cysteine proteinases"/>
    <property type="match status" value="1"/>
</dbReference>